<gene>
    <name evidence="2" type="ORF">FCALED_LOCUS3185</name>
</gene>
<feature type="transmembrane region" description="Helical" evidence="1">
    <location>
        <begin position="116"/>
        <end position="139"/>
    </location>
</feature>
<feature type="transmembrane region" description="Helical" evidence="1">
    <location>
        <begin position="77"/>
        <end position="95"/>
    </location>
</feature>
<accession>A0A9N8WPL4</accession>
<sequence>MESPFPAGSINFSFELLPYIYFNVAFVIIAYPLYRIVGGIFNWELDKKTPANLFSDMMALVRYGFIVFVIGGYARTFNWIMILSFYIALFGYALLAELPFAKQSLLTRNNWPVRMWILFIIAVFDVLLMAGFHIYLIIYQNESSSKDNIPIALYLGCLIIPLILMTFGYIFKQEQNTRFLTKAYLNVIRIFKRRPRIPSENENQQSQLDTEALVQVQPFGKIARIHIHHWQIFYTFAFFTRFDHPVSQVAGGISLGIYTQGIGAYGPDDFLEEI</sequence>
<dbReference type="OrthoDB" id="441660at2759"/>
<feature type="transmembrane region" description="Helical" evidence="1">
    <location>
        <begin position="53"/>
        <end position="71"/>
    </location>
</feature>
<organism evidence="2 3">
    <name type="scientific">Funneliformis caledonium</name>
    <dbReference type="NCBI Taxonomy" id="1117310"/>
    <lineage>
        <taxon>Eukaryota</taxon>
        <taxon>Fungi</taxon>
        <taxon>Fungi incertae sedis</taxon>
        <taxon>Mucoromycota</taxon>
        <taxon>Glomeromycotina</taxon>
        <taxon>Glomeromycetes</taxon>
        <taxon>Glomerales</taxon>
        <taxon>Glomeraceae</taxon>
        <taxon>Funneliformis</taxon>
    </lineage>
</organism>
<keyword evidence="1" id="KW-0472">Membrane</keyword>
<keyword evidence="1" id="KW-0812">Transmembrane</keyword>
<evidence type="ECO:0000313" key="3">
    <source>
        <dbReference type="Proteomes" id="UP000789570"/>
    </source>
</evidence>
<keyword evidence="1" id="KW-1133">Transmembrane helix</keyword>
<protein>
    <submittedName>
        <fullName evidence="2">6381_t:CDS:1</fullName>
    </submittedName>
</protein>
<name>A0A9N8WPL4_9GLOM</name>
<dbReference type="EMBL" id="CAJVPQ010000537">
    <property type="protein sequence ID" value="CAG8490488.1"/>
    <property type="molecule type" value="Genomic_DNA"/>
</dbReference>
<keyword evidence="3" id="KW-1185">Reference proteome</keyword>
<dbReference type="AlphaFoldDB" id="A0A9N8WPL4"/>
<proteinExistence type="predicted"/>
<comment type="caution">
    <text evidence="2">The sequence shown here is derived from an EMBL/GenBank/DDBJ whole genome shotgun (WGS) entry which is preliminary data.</text>
</comment>
<evidence type="ECO:0000313" key="2">
    <source>
        <dbReference type="EMBL" id="CAG8490488.1"/>
    </source>
</evidence>
<evidence type="ECO:0000256" key="1">
    <source>
        <dbReference type="SAM" id="Phobius"/>
    </source>
</evidence>
<feature type="transmembrane region" description="Helical" evidence="1">
    <location>
        <begin position="151"/>
        <end position="171"/>
    </location>
</feature>
<dbReference type="Proteomes" id="UP000789570">
    <property type="component" value="Unassembled WGS sequence"/>
</dbReference>
<reference evidence="2" key="1">
    <citation type="submission" date="2021-06" db="EMBL/GenBank/DDBJ databases">
        <authorList>
            <person name="Kallberg Y."/>
            <person name="Tangrot J."/>
            <person name="Rosling A."/>
        </authorList>
    </citation>
    <scope>NUCLEOTIDE SEQUENCE</scope>
    <source>
        <strain evidence="2">UK204</strain>
    </source>
</reference>
<feature type="transmembrane region" description="Helical" evidence="1">
    <location>
        <begin position="20"/>
        <end position="41"/>
    </location>
</feature>